<dbReference type="EMBL" id="CP022684">
    <property type="protein sequence ID" value="AUM11705.1"/>
    <property type="molecule type" value="Genomic_DNA"/>
</dbReference>
<sequence>MRISGSAIQSAVSNGLQGRDENRLIEQPVDRARDASQGNARSSQTGPSPQQSDVQISEAARQASALQQVVPASRPEAAQPSYQYYRPVEQNTLPSSNQRALQAYTNTQQISREAQGSGEFLGGIDLFV</sequence>
<reference evidence="3" key="1">
    <citation type="submission" date="2017-08" db="EMBL/GenBank/DDBJ databases">
        <title>Direct submision.</title>
        <authorList>
            <person name="Kim S.-J."/>
            <person name="Rhee S.-K."/>
        </authorList>
    </citation>
    <scope>NUCLEOTIDE SEQUENCE [LARGE SCALE GENOMIC DNA]</scope>
    <source>
        <strain evidence="3">GI5</strain>
    </source>
</reference>
<gene>
    <name evidence="2" type="ORF">Kalk_04410</name>
</gene>
<dbReference type="RefSeq" id="WP_101893045.1">
    <property type="nucleotide sequence ID" value="NZ_CP022684.1"/>
</dbReference>
<proteinExistence type="predicted"/>
<organism evidence="2 3">
    <name type="scientific">Ketobacter alkanivorans</name>
    <dbReference type="NCBI Taxonomy" id="1917421"/>
    <lineage>
        <taxon>Bacteria</taxon>
        <taxon>Pseudomonadati</taxon>
        <taxon>Pseudomonadota</taxon>
        <taxon>Gammaproteobacteria</taxon>
        <taxon>Pseudomonadales</taxon>
        <taxon>Ketobacteraceae</taxon>
        <taxon>Ketobacter</taxon>
    </lineage>
</organism>
<dbReference type="Proteomes" id="UP000235116">
    <property type="component" value="Chromosome"/>
</dbReference>
<evidence type="ECO:0000313" key="2">
    <source>
        <dbReference type="EMBL" id="AUM11705.1"/>
    </source>
</evidence>
<accession>A0A2K9LJM6</accession>
<name>A0A2K9LJM6_9GAMM</name>
<feature type="compositionally biased region" description="Polar residues" evidence="1">
    <location>
        <begin position="1"/>
        <end position="16"/>
    </location>
</feature>
<evidence type="ECO:0000313" key="3">
    <source>
        <dbReference type="Proteomes" id="UP000235116"/>
    </source>
</evidence>
<feature type="compositionally biased region" description="Basic and acidic residues" evidence="1">
    <location>
        <begin position="18"/>
        <end position="34"/>
    </location>
</feature>
<evidence type="ECO:0000256" key="1">
    <source>
        <dbReference type="SAM" id="MobiDB-lite"/>
    </source>
</evidence>
<dbReference type="AlphaFoldDB" id="A0A2K9LJM6"/>
<feature type="compositionally biased region" description="Polar residues" evidence="1">
    <location>
        <begin position="36"/>
        <end position="55"/>
    </location>
</feature>
<dbReference type="KEGG" id="kak:Kalk_04410"/>
<feature type="region of interest" description="Disordered" evidence="1">
    <location>
        <begin position="1"/>
        <end position="81"/>
    </location>
</feature>
<protein>
    <submittedName>
        <fullName evidence="2">Uncharacterized protein</fullName>
    </submittedName>
</protein>
<keyword evidence="3" id="KW-1185">Reference proteome</keyword>
<dbReference type="OrthoDB" id="9914568at2"/>